<sequence length="197" mass="22774">MNRPTAPESALFFPEPADFRAWLDKHHATAVHVWVGYFKKHTGRPSVTWEDTVSEALCYGWIDGIRKSLDDESYVIRFTPRKPKSVWSQRNIDLVEQLTMEGRMKPEGLAAFEHRNAHPDSGYRTANLAADLTPEMIGQFKARSVAWAFYEQQPPGYRRQAARWVMGAKREDTRKRRLATLIDDSAQSLRIKQLRKS</sequence>
<accession>A0AAW9RPE2</accession>
<evidence type="ECO:0000313" key="2">
    <source>
        <dbReference type="Proteomes" id="UP001359886"/>
    </source>
</evidence>
<reference evidence="1 2" key="1">
    <citation type="submission" date="2024-02" db="EMBL/GenBank/DDBJ databases">
        <title>A novel Wenzhouxiangellaceae bacterium, isolated from coastal sediments.</title>
        <authorList>
            <person name="Du Z.-J."/>
            <person name="Ye Y.-Q."/>
            <person name="Zhang X.-Y."/>
        </authorList>
    </citation>
    <scope>NUCLEOTIDE SEQUENCE [LARGE SCALE GENOMIC DNA]</scope>
    <source>
        <strain evidence="1 2">CH-27</strain>
    </source>
</reference>
<dbReference type="AlphaFoldDB" id="A0AAW9RPE2"/>
<dbReference type="EMBL" id="JAZHOG010000013">
    <property type="protein sequence ID" value="MEJ8569391.1"/>
    <property type="molecule type" value="Genomic_DNA"/>
</dbReference>
<dbReference type="RefSeq" id="WP_354696713.1">
    <property type="nucleotide sequence ID" value="NZ_JAZHOG010000013.1"/>
</dbReference>
<comment type="caution">
    <text evidence="1">The sequence shown here is derived from an EMBL/GenBank/DDBJ whole genome shotgun (WGS) entry which is preliminary data.</text>
</comment>
<organism evidence="1 2">
    <name type="scientific">Elongatibacter sediminis</name>
    <dbReference type="NCBI Taxonomy" id="3119006"/>
    <lineage>
        <taxon>Bacteria</taxon>
        <taxon>Pseudomonadati</taxon>
        <taxon>Pseudomonadota</taxon>
        <taxon>Gammaproteobacteria</taxon>
        <taxon>Chromatiales</taxon>
        <taxon>Wenzhouxiangellaceae</taxon>
        <taxon>Elongatibacter</taxon>
    </lineage>
</organism>
<dbReference type="Pfam" id="PF13376">
    <property type="entry name" value="OmdA"/>
    <property type="match status" value="1"/>
</dbReference>
<dbReference type="Proteomes" id="UP001359886">
    <property type="component" value="Unassembled WGS sequence"/>
</dbReference>
<name>A0AAW9RPE2_9GAMM</name>
<gene>
    <name evidence="1" type="ORF">V3330_17325</name>
</gene>
<evidence type="ECO:0000313" key="1">
    <source>
        <dbReference type="EMBL" id="MEJ8569391.1"/>
    </source>
</evidence>
<protein>
    <submittedName>
        <fullName evidence="1">YdeI/OmpD-associated family protein</fullName>
    </submittedName>
</protein>
<proteinExistence type="predicted"/>
<keyword evidence="2" id="KW-1185">Reference proteome</keyword>